<dbReference type="PANTHER" id="PTHR43377:SF2">
    <property type="entry name" value="BINDING ROSSMANN FOLD OXIDOREDUCTASE, PUTATIVE (AFU_ORTHOLOGUE AFUA_4G00560)-RELATED"/>
    <property type="match status" value="1"/>
</dbReference>
<dbReference type="PANTHER" id="PTHR43377">
    <property type="entry name" value="BILIVERDIN REDUCTASE A"/>
    <property type="match status" value="1"/>
</dbReference>
<dbReference type="InterPro" id="IPR036291">
    <property type="entry name" value="NAD(P)-bd_dom_sf"/>
</dbReference>
<dbReference type="Gene3D" id="3.30.360.10">
    <property type="entry name" value="Dihydrodipicolinate Reductase, domain 2"/>
    <property type="match status" value="1"/>
</dbReference>
<proteinExistence type="inferred from homology"/>
<feature type="domain" description="Gfo/Idh/MocA-like oxidoreductase N-terminal" evidence="2">
    <location>
        <begin position="4"/>
        <end position="129"/>
    </location>
</feature>
<accession>A0ABV4J409</accession>
<reference evidence="4 5" key="1">
    <citation type="journal article" date="2021" name="Res Sq">
        <title>Streptomyces Pimoensis sp. nov., Isolated From the Taklimakan Desert in Xinjiang, China.</title>
        <authorList>
            <person name="Zhang P."/>
            <person name="Luo X."/>
            <person name="Luo X."/>
            <person name="Liu Z."/>
            <person name="Xia Z."/>
            <person name="Wan C."/>
            <person name="zhang L."/>
        </authorList>
    </citation>
    <scope>NUCLEOTIDE SEQUENCE [LARGE SCALE GENOMIC DNA]</scope>
    <source>
        <strain evidence="4 5">TRM75549</strain>
    </source>
</reference>
<comment type="caution">
    <text evidence="4">The sequence shown here is derived from an EMBL/GenBank/DDBJ whole genome shotgun (WGS) entry which is preliminary data.</text>
</comment>
<name>A0ABV4J409_9ACTN</name>
<evidence type="ECO:0000313" key="4">
    <source>
        <dbReference type="EMBL" id="MEZ3180939.1"/>
    </source>
</evidence>
<evidence type="ECO:0000313" key="5">
    <source>
        <dbReference type="Proteomes" id="UP001567537"/>
    </source>
</evidence>
<dbReference type="InterPro" id="IPR000683">
    <property type="entry name" value="Gfo/Idh/MocA-like_OxRdtase_N"/>
</dbReference>
<evidence type="ECO:0000259" key="2">
    <source>
        <dbReference type="Pfam" id="PF01408"/>
    </source>
</evidence>
<organism evidence="4 5">
    <name type="scientific">Streptomyces pimonensis</name>
    <dbReference type="NCBI Taxonomy" id="2860288"/>
    <lineage>
        <taxon>Bacteria</taxon>
        <taxon>Bacillati</taxon>
        <taxon>Actinomycetota</taxon>
        <taxon>Actinomycetes</taxon>
        <taxon>Kitasatosporales</taxon>
        <taxon>Streptomycetaceae</taxon>
        <taxon>Streptomyces</taxon>
    </lineage>
</organism>
<dbReference type="SUPFAM" id="SSF55347">
    <property type="entry name" value="Glyceraldehyde-3-phosphate dehydrogenase-like, C-terminal domain"/>
    <property type="match status" value="1"/>
</dbReference>
<evidence type="ECO:0000259" key="3">
    <source>
        <dbReference type="Pfam" id="PF02894"/>
    </source>
</evidence>
<evidence type="ECO:0000256" key="1">
    <source>
        <dbReference type="ARBA" id="ARBA00010928"/>
    </source>
</evidence>
<dbReference type="Pfam" id="PF01408">
    <property type="entry name" value="GFO_IDH_MocA"/>
    <property type="match status" value="1"/>
</dbReference>
<dbReference type="EMBL" id="JAHWZY010000020">
    <property type="protein sequence ID" value="MEZ3180939.1"/>
    <property type="molecule type" value="Genomic_DNA"/>
</dbReference>
<dbReference type="InterPro" id="IPR051450">
    <property type="entry name" value="Gfo/Idh/MocA_Oxidoreductases"/>
</dbReference>
<dbReference type="Gene3D" id="3.40.50.720">
    <property type="entry name" value="NAD(P)-binding Rossmann-like Domain"/>
    <property type="match status" value="1"/>
</dbReference>
<gene>
    <name evidence="4" type="ORF">KYY02_20265</name>
</gene>
<dbReference type="InterPro" id="IPR004104">
    <property type="entry name" value="Gfo/Idh/MocA-like_OxRdtase_C"/>
</dbReference>
<sequence length="432" mass="46680">MARRYAIIGLGHRAQLYVDALLGEWSDTGTLVAFCDTNGTRMAYYNQLLRTTGRPEAPCHTPDGLDTVLAVADAVIVTTVDAAHADYVCAALDAGVDVIVEKPMATTADDCARIAAAAERSGARLIVTFNYRYSPRNTAVREVLASGRVGEVTVVHFEWMLDTVHGADYFRRWHRDHGRSGGLLVHKSTHHFDLVNWWLGSSPELVFAQTGLRFYGDTGAGARQYTTPRPARSHGASALGSDPFLLDLASDARLKALYLDAEHEDGYLRDQDVFAEGVTIDDTMSVLVRYTDRTVLTYSLTAYAPHEGYRVSFTGTRGRLDLEVRERGHTPTGAGTAPTATGEAHDGGHERLTVQEHWSRPEDVAIAQGVGGHGGGDRLLLDDVFRGDAADPLGRRAGYKDGLSSVLTGVAADRSARTGQPVTLTADGTRLG</sequence>
<feature type="domain" description="Gfo/Idh/MocA-like oxidoreductase C-terminal" evidence="3">
    <location>
        <begin position="141"/>
        <end position="424"/>
    </location>
</feature>
<keyword evidence="5" id="KW-1185">Reference proteome</keyword>
<dbReference type="Pfam" id="PF02894">
    <property type="entry name" value="GFO_IDH_MocA_C"/>
    <property type="match status" value="1"/>
</dbReference>
<dbReference type="SUPFAM" id="SSF51735">
    <property type="entry name" value="NAD(P)-binding Rossmann-fold domains"/>
    <property type="match status" value="1"/>
</dbReference>
<protein>
    <submittedName>
        <fullName evidence="4">Gfo/Idh/MocA family oxidoreductase</fullName>
    </submittedName>
</protein>
<dbReference type="RefSeq" id="WP_371239995.1">
    <property type="nucleotide sequence ID" value="NZ_JAHWZY010000020.1"/>
</dbReference>
<dbReference type="Proteomes" id="UP001567537">
    <property type="component" value="Unassembled WGS sequence"/>
</dbReference>
<comment type="similarity">
    <text evidence="1">Belongs to the Gfo/Idh/MocA family.</text>
</comment>